<reference evidence="1 2" key="1">
    <citation type="submission" date="2021-07" db="EMBL/GenBank/DDBJ databases">
        <title>Mesonia aestuariivivens sp. nov., isolated from a tidal flat.</title>
        <authorList>
            <person name="Kim Y.-O."/>
            <person name="Yoon J.-H."/>
        </authorList>
    </citation>
    <scope>NUCLEOTIDE SEQUENCE [LARGE SCALE GENOMIC DNA]</scope>
    <source>
        <strain evidence="1 2">JHPTF-M18</strain>
    </source>
</reference>
<organism evidence="1 2">
    <name type="scientific">Mesonia aestuariivivens</name>
    <dbReference type="NCBI Taxonomy" id="2796128"/>
    <lineage>
        <taxon>Bacteria</taxon>
        <taxon>Pseudomonadati</taxon>
        <taxon>Bacteroidota</taxon>
        <taxon>Flavobacteriia</taxon>
        <taxon>Flavobacteriales</taxon>
        <taxon>Flavobacteriaceae</taxon>
        <taxon>Mesonia</taxon>
    </lineage>
</organism>
<comment type="caution">
    <text evidence="1">The sequence shown here is derived from an EMBL/GenBank/DDBJ whole genome shotgun (WGS) entry which is preliminary data.</text>
</comment>
<name>A0ABS6W0A4_9FLAO</name>
<evidence type="ECO:0000313" key="1">
    <source>
        <dbReference type="EMBL" id="MBW2961276.1"/>
    </source>
</evidence>
<keyword evidence="2" id="KW-1185">Reference proteome</keyword>
<gene>
    <name evidence="1" type="ORF">KW502_05640</name>
</gene>
<accession>A0ABS6W0A4</accession>
<protein>
    <submittedName>
        <fullName evidence="1">Uncharacterized protein</fullName>
    </submittedName>
</protein>
<dbReference type="RefSeq" id="WP_219039556.1">
    <property type="nucleotide sequence ID" value="NZ_JAHWDF010000004.1"/>
</dbReference>
<sequence>MIKDILNGWKNYLIENPVIEEVAKERSKICATSGPNGNKCTHLSKGKFTSMLRDYKLHEIEGYYCSKCKCPLSAKVRSKNEKCPINKW</sequence>
<dbReference type="EMBL" id="JAHWDF010000004">
    <property type="protein sequence ID" value="MBW2961276.1"/>
    <property type="molecule type" value="Genomic_DNA"/>
</dbReference>
<proteinExistence type="predicted"/>
<evidence type="ECO:0000313" key="2">
    <source>
        <dbReference type="Proteomes" id="UP000719267"/>
    </source>
</evidence>
<dbReference type="Proteomes" id="UP000719267">
    <property type="component" value="Unassembled WGS sequence"/>
</dbReference>